<dbReference type="InterPro" id="IPR011344">
    <property type="entry name" value="ssDNA-bd"/>
</dbReference>
<sequence>MESAINKVVLSGFAGADAEIKTFGNQKLARVNLAINETYRNSGGEEVKRVQWFNLTFWNAKADIAEAQVKKGTGLRVEGRLQANSYDSKDGKKRYGVDVVVSDVVIRENEKQQAF</sequence>
<dbReference type="GO" id="GO:0003697">
    <property type="term" value="F:single-stranded DNA binding"/>
    <property type="evidence" value="ECO:0007669"/>
    <property type="project" value="UniProtKB-UniRule"/>
</dbReference>
<dbReference type="CDD" id="cd04496">
    <property type="entry name" value="SSB_OBF"/>
    <property type="match status" value="1"/>
</dbReference>
<dbReference type="Proteomes" id="UP000051950">
    <property type="component" value="Unassembled WGS sequence"/>
</dbReference>
<evidence type="ECO:0000256" key="2">
    <source>
        <dbReference type="HAMAP-Rule" id="MF_00984"/>
    </source>
</evidence>
<keyword evidence="1 2" id="KW-0238">DNA-binding</keyword>
<protein>
    <recommendedName>
        <fullName evidence="2 3">Single-stranded DNA-binding protein</fullName>
        <shortName evidence="2">SSB</shortName>
    </recommendedName>
</protein>
<evidence type="ECO:0000256" key="3">
    <source>
        <dbReference type="PIRNR" id="PIRNR002070"/>
    </source>
</evidence>
<dbReference type="SUPFAM" id="SSF50249">
    <property type="entry name" value="Nucleic acid-binding proteins"/>
    <property type="match status" value="1"/>
</dbReference>
<comment type="caution">
    <text evidence="2">Lacks conserved residue(s) required for the propagation of feature annotation.</text>
</comment>
<dbReference type="PANTHER" id="PTHR10302:SF0">
    <property type="entry name" value="SINGLE-STRANDED DNA-BINDING PROTEIN, MITOCHONDRIAL"/>
    <property type="match status" value="1"/>
</dbReference>
<gene>
    <name evidence="5" type="ORF">ASU31_12110</name>
</gene>
<dbReference type="Gene3D" id="2.40.50.140">
    <property type="entry name" value="Nucleic acid-binding proteins"/>
    <property type="match status" value="1"/>
</dbReference>
<dbReference type="PANTHER" id="PTHR10302">
    <property type="entry name" value="SINGLE-STRANDED DNA-BINDING PROTEIN"/>
    <property type="match status" value="1"/>
</dbReference>
<keyword evidence="6" id="KW-1185">Reference proteome</keyword>
<dbReference type="InterPro" id="IPR000424">
    <property type="entry name" value="Primosome_PriB/ssb"/>
</dbReference>
<dbReference type="AlphaFoldDB" id="A0A0T5VPB7"/>
<dbReference type="InterPro" id="IPR012340">
    <property type="entry name" value="NA-bd_OB-fold"/>
</dbReference>
<evidence type="ECO:0000259" key="4">
    <source>
        <dbReference type="PROSITE" id="PS51015"/>
    </source>
</evidence>
<dbReference type="EMBL" id="LMZQ01000007">
    <property type="protein sequence ID" value="KRT15724.1"/>
    <property type="molecule type" value="Genomic_DNA"/>
</dbReference>
<dbReference type="PROSITE" id="PS50935">
    <property type="entry name" value="SSB"/>
    <property type="match status" value="1"/>
</dbReference>
<dbReference type="GO" id="GO:0006260">
    <property type="term" value="P:DNA replication"/>
    <property type="evidence" value="ECO:0007669"/>
    <property type="project" value="InterPro"/>
</dbReference>
<reference evidence="5 6" key="1">
    <citation type="submission" date="2015-11" db="EMBL/GenBank/DDBJ databases">
        <title>Sequence of Pedobacter ginsenosidimutans.</title>
        <authorList>
            <person name="Carson E."/>
            <person name="Keyser V."/>
            <person name="Newman J."/>
            <person name="Miller J."/>
        </authorList>
    </citation>
    <scope>NUCLEOTIDE SEQUENCE [LARGE SCALE GENOMIC DNA]</scope>
    <source>
        <strain evidence="5 6">KACC 14530</strain>
    </source>
</reference>
<dbReference type="RefSeq" id="WP_057932560.1">
    <property type="nucleotide sequence ID" value="NZ_LMZQ01000007.1"/>
</dbReference>
<dbReference type="GO" id="GO:0009295">
    <property type="term" value="C:nucleoid"/>
    <property type="evidence" value="ECO:0007669"/>
    <property type="project" value="TreeGrafter"/>
</dbReference>
<comment type="caution">
    <text evidence="5">The sequence shown here is derived from an EMBL/GenBank/DDBJ whole genome shotgun (WGS) entry which is preliminary data.</text>
</comment>
<evidence type="ECO:0000256" key="1">
    <source>
        <dbReference type="ARBA" id="ARBA00023125"/>
    </source>
</evidence>
<name>A0A0T5VPB7_9SPHI</name>
<comment type="subunit">
    <text evidence="2">Homotetramer.</text>
</comment>
<dbReference type="STRING" id="687842.ASU31_12110"/>
<dbReference type="OrthoDB" id="9809878at2"/>
<dbReference type="Pfam" id="PF00436">
    <property type="entry name" value="SSB"/>
    <property type="match status" value="1"/>
</dbReference>
<accession>A0A0T5VPB7</accession>
<organism evidence="5 6">
    <name type="scientific">Pedobacter ginsenosidimutans</name>
    <dbReference type="NCBI Taxonomy" id="687842"/>
    <lineage>
        <taxon>Bacteria</taxon>
        <taxon>Pseudomonadati</taxon>
        <taxon>Bacteroidota</taxon>
        <taxon>Sphingobacteriia</taxon>
        <taxon>Sphingobacteriales</taxon>
        <taxon>Sphingobacteriaceae</taxon>
        <taxon>Pedobacter</taxon>
    </lineage>
</organism>
<dbReference type="NCBIfam" id="TIGR00621">
    <property type="entry name" value="ssb"/>
    <property type="match status" value="1"/>
</dbReference>
<dbReference type="HAMAP" id="MF_00984">
    <property type="entry name" value="SSB"/>
    <property type="match status" value="1"/>
</dbReference>
<dbReference type="PROSITE" id="PS51015">
    <property type="entry name" value="YDG"/>
    <property type="match status" value="1"/>
</dbReference>
<evidence type="ECO:0000313" key="6">
    <source>
        <dbReference type="Proteomes" id="UP000051950"/>
    </source>
</evidence>
<feature type="domain" description="YDG" evidence="4">
    <location>
        <begin position="1"/>
        <end position="107"/>
    </location>
</feature>
<dbReference type="PIRSF" id="PIRSF002070">
    <property type="entry name" value="SSB"/>
    <property type="match status" value="1"/>
</dbReference>
<evidence type="ECO:0000313" key="5">
    <source>
        <dbReference type="EMBL" id="KRT15724.1"/>
    </source>
</evidence>
<proteinExistence type="inferred from homology"/>
<dbReference type="InterPro" id="IPR003105">
    <property type="entry name" value="SRA_YDG"/>
</dbReference>